<evidence type="ECO:0000313" key="6">
    <source>
        <dbReference type="Proteomes" id="UP000031599"/>
    </source>
</evidence>
<sequence>MTKPKPKAKAKAKPKSKSQPAKSPKPAAKAKSTAPSLPELHGQVRVRRWRAADIPAIVECQRKAYNDYTASGMYDARHYEMQLHAFPEGQFLAELGGQVIGYATSLIVQLEDLPSAYEYDELTGTGTFSSHTPGGDTLYGADIAVDPAFRGKGVAGKLYVHRRKLLEKYNLRRMVAYGRIAGFAAHAGKMTAAEYVAAVERGELQDAALNAHLKAGYRVVRVSLEIMHDAPSMNWATFLELDNPNFNAQRRRIAAPPLRRPVRKVRVCAAQYLMRRVSDWDAFAASIRFFAEVADEYHGHFLVLPELAIAVLLPLAPRGCNEIEAIEFVATFAERYIALVQGLAREFNFYIIAGSIPVVTDGEMRNVSYLISPTGHAYSQEKLHVTPGERSAWGIRPGEGLKVFDTPLGRVAIQICYDIEFPEVSRMLGLAGAEVIFVPFSTDERKAYQRVRYAAAARAIENCVYVVLAGNAGNLPARNYLLNYARSAVLTPSDFGFPDDAVIAEADPNVETVVVADLDLGALSVLRQDGTVRPLQDRRPDLYEVRAKVPVEIISVE</sequence>
<organism evidence="5 6">
    <name type="scientific">Enhygromyxa salina</name>
    <dbReference type="NCBI Taxonomy" id="215803"/>
    <lineage>
        <taxon>Bacteria</taxon>
        <taxon>Pseudomonadati</taxon>
        <taxon>Myxococcota</taxon>
        <taxon>Polyangia</taxon>
        <taxon>Nannocystales</taxon>
        <taxon>Nannocystaceae</taxon>
        <taxon>Enhygromyxa</taxon>
    </lineage>
</organism>
<name>A0A0C2D389_9BACT</name>
<dbReference type="InterPro" id="IPR000182">
    <property type="entry name" value="GNAT_dom"/>
</dbReference>
<dbReference type="PROSITE" id="PS01227">
    <property type="entry name" value="UPF0012"/>
    <property type="match status" value="1"/>
</dbReference>
<dbReference type="SUPFAM" id="SSF55729">
    <property type="entry name" value="Acyl-CoA N-acyltransferases (Nat)"/>
    <property type="match status" value="1"/>
</dbReference>
<gene>
    <name evidence="5" type="ORF">DB30_06657</name>
</gene>
<reference evidence="5 6" key="1">
    <citation type="submission" date="2014-12" db="EMBL/GenBank/DDBJ databases">
        <title>Genome assembly of Enhygromyxa salina DSM 15201.</title>
        <authorList>
            <person name="Sharma G."/>
            <person name="Subramanian S."/>
        </authorList>
    </citation>
    <scope>NUCLEOTIDE SEQUENCE [LARGE SCALE GENOMIC DNA]</scope>
    <source>
        <strain evidence="5 6">DSM 15201</strain>
    </source>
</reference>
<dbReference type="InterPro" id="IPR003010">
    <property type="entry name" value="C-N_Hydrolase"/>
</dbReference>
<dbReference type="PROSITE" id="PS51186">
    <property type="entry name" value="GNAT"/>
    <property type="match status" value="1"/>
</dbReference>
<dbReference type="InterPro" id="IPR016181">
    <property type="entry name" value="Acyl_CoA_acyltransferase"/>
</dbReference>
<dbReference type="PANTHER" id="PTHR23088:SF50">
    <property type="entry name" value="HYDROLASE YHCX"/>
    <property type="match status" value="1"/>
</dbReference>
<dbReference type="InterPro" id="IPR036526">
    <property type="entry name" value="C-N_Hydrolase_sf"/>
</dbReference>
<feature type="compositionally biased region" description="Basic residues" evidence="2">
    <location>
        <begin position="1"/>
        <end position="16"/>
    </location>
</feature>
<evidence type="ECO:0000259" key="4">
    <source>
        <dbReference type="PROSITE" id="PS51186"/>
    </source>
</evidence>
<proteinExistence type="inferred from homology"/>
<feature type="region of interest" description="Disordered" evidence="2">
    <location>
        <begin position="1"/>
        <end position="40"/>
    </location>
</feature>
<evidence type="ECO:0000313" key="5">
    <source>
        <dbReference type="EMBL" id="KIG14602.1"/>
    </source>
</evidence>
<dbReference type="Pfam" id="PF00583">
    <property type="entry name" value="Acetyltransf_1"/>
    <property type="match status" value="1"/>
</dbReference>
<comment type="caution">
    <text evidence="5">The sequence shown here is derived from an EMBL/GenBank/DDBJ whole genome shotgun (WGS) entry which is preliminary data.</text>
</comment>
<dbReference type="CDD" id="cd07574">
    <property type="entry name" value="nitrilase_Rim1_like"/>
    <property type="match status" value="1"/>
</dbReference>
<dbReference type="GO" id="GO:0016747">
    <property type="term" value="F:acyltransferase activity, transferring groups other than amino-acyl groups"/>
    <property type="evidence" value="ECO:0007669"/>
    <property type="project" value="InterPro"/>
</dbReference>
<protein>
    <submittedName>
        <fullName evidence="5">Aliphatic amidase AmiE</fullName>
    </submittedName>
</protein>
<dbReference type="Pfam" id="PF00795">
    <property type="entry name" value="CN_hydrolase"/>
    <property type="match status" value="1"/>
</dbReference>
<feature type="compositionally biased region" description="Low complexity" evidence="2">
    <location>
        <begin position="17"/>
        <end position="38"/>
    </location>
</feature>
<dbReference type="Proteomes" id="UP000031599">
    <property type="component" value="Unassembled WGS sequence"/>
</dbReference>
<dbReference type="RefSeq" id="WP_205633058.1">
    <property type="nucleotide sequence ID" value="NZ_JMCC02000070.1"/>
</dbReference>
<feature type="domain" description="N-acetyltransferase" evidence="4">
    <location>
        <begin position="44"/>
        <end position="244"/>
    </location>
</feature>
<feature type="domain" description="CN hydrolase" evidence="3">
    <location>
        <begin position="265"/>
        <end position="520"/>
    </location>
</feature>
<dbReference type="Gene3D" id="3.40.630.30">
    <property type="match status" value="1"/>
</dbReference>
<dbReference type="Gene3D" id="3.60.110.10">
    <property type="entry name" value="Carbon-nitrogen hydrolase"/>
    <property type="match status" value="1"/>
</dbReference>
<evidence type="ECO:0000256" key="2">
    <source>
        <dbReference type="SAM" id="MobiDB-lite"/>
    </source>
</evidence>
<dbReference type="PROSITE" id="PS50263">
    <property type="entry name" value="CN_HYDROLASE"/>
    <property type="match status" value="1"/>
</dbReference>
<dbReference type="EMBL" id="JMCC02000070">
    <property type="protein sequence ID" value="KIG14602.1"/>
    <property type="molecule type" value="Genomic_DNA"/>
</dbReference>
<dbReference type="InterPro" id="IPR001110">
    <property type="entry name" value="UPF0012_CS"/>
</dbReference>
<dbReference type="AlphaFoldDB" id="A0A0C2D389"/>
<comment type="similarity">
    <text evidence="1">Belongs to the carbon-nitrogen hydrolase superfamily. NIT1/NIT2 family.</text>
</comment>
<dbReference type="SUPFAM" id="SSF56317">
    <property type="entry name" value="Carbon-nitrogen hydrolase"/>
    <property type="match status" value="1"/>
</dbReference>
<dbReference type="PANTHER" id="PTHR23088">
    <property type="entry name" value="NITRILASE-RELATED"/>
    <property type="match status" value="1"/>
</dbReference>
<accession>A0A0C2D389</accession>
<dbReference type="CDD" id="cd04301">
    <property type="entry name" value="NAT_SF"/>
    <property type="match status" value="1"/>
</dbReference>
<evidence type="ECO:0000256" key="1">
    <source>
        <dbReference type="ARBA" id="ARBA00010613"/>
    </source>
</evidence>
<evidence type="ECO:0000259" key="3">
    <source>
        <dbReference type="PROSITE" id="PS50263"/>
    </source>
</evidence>